<dbReference type="Gene3D" id="3.40.190.10">
    <property type="entry name" value="Periplasmic binding protein-like II"/>
    <property type="match status" value="2"/>
</dbReference>
<dbReference type="SUPFAM" id="SSF53850">
    <property type="entry name" value="Periplasmic binding protein-like II"/>
    <property type="match status" value="1"/>
</dbReference>
<gene>
    <name evidence="3" type="ORF">NYR02_07735</name>
</gene>
<evidence type="ECO:0000313" key="3">
    <source>
        <dbReference type="EMBL" id="MCT7358904.1"/>
    </source>
</evidence>
<sequence>MRLWCLCVLLGLALNAGADSVAGFTASHIKMVNVVAPEWPEYSNKDGSGLYWDILRAVYEPAGIRVKPSTVPWNRALKMVTEYRVYNAIIGETRNSSEPLLYPRYAIDVEYLSVMYPLTARINWQGMNTLKGNTIGWMKGVDVIPAKQRNFTLREYRSSAEGLQWLQQGKIDMMVDEWDAIQLALEDAGVGMDYFEVRDMPNGRDVYVAFAEGAVSEYLISEYNRRIPELVASGELQSLYRKWQAGEMPAQVKALLKTASAQ</sequence>
<comment type="similarity">
    <text evidence="1">Belongs to the bacterial solute-binding protein 3 family.</text>
</comment>
<organism evidence="3 4">
    <name type="scientific">Thalassolituus pacificus</name>
    <dbReference type="NCBI Taxonomy" id="2975440"/>
    <lineage>
        <taxon>Bacteria</taxon>
        <taxon>Pseudomonadati</taxon>
        <taxon>Pseudomonadota</taxon>
        <taxon>Gammaproteobacteria</taxon>
        <taxon>Oceanospirillales</taxon>
        <taxon>Oceanospirillaceae</taxon>
        <taxon>Thalassolituus</taxon>
    </lineage>
</organism>
<protein>
    <submittedName>
        <fullName evidence="3">Transporter substrate-binding domain-containing protein</fullName>
    </submittedName>
</protein>
<keyword evidence="4" id="KW-1185">Reference proteome</keyword>
<reference evidence="3" key="2">
    <citation type="submission" date="2022-08" db="EMBL/GenBank/DDBJ databases">
        <authorList>
            <person name="Dong C."/>
        </authorList>
    </citation>
    <scope>NUCLEOTIDE SEQUENCE</scope>
    <source>
        <strain evidence="3">59MF3M-4</strain>
    </source>
</reference>
<feature type="signal peptide" evidence="2">
    <location>
        <begin position="1"/>
        <end position="18"/>
    </location>
</feature>
<dbReference type="PANTHER" id="PTHR35936">
    <property type="entry name" value="MEMBRANE-BOUND LYTIC MUREIN TRANSGLYCOSYLASE F"/>
    <property type="match status" value="1"/>
</dbReference>
<proteinExistence type="inferred from homology"/>
<comment type="caution">
    <text evidence="3">The sequence shown here is derived from an EMBL/GenBank/DDBJ whole genome shotgun (WGS) entry which is preliminary data.</text>
</comment>
<dbReference type="EMBL" id="JAOANI010000015">
    <property type="protein sequence ID" value="MCT7358904.1"/>
    <property type="molecule type" value="Genomic_DNA"/>
</dbReference>
<accession>A0A9X2WEQ8</accession>
<reference evidence="3" key="1">
    <citation type="journal article" date="2022" name="Front. Microbiol.">
        <title>Genome-based taxonomic rearrangement of Oceanobacter-related bacteria including the description of Thalassolituus hydrocarbonoclasticus sp. nov. and Thalassolituus pacificus sp. nov. and emended description of the genus Thalassolituus.</title>
        <authorList>
            <person name="Dong C."/>
            <person name="Wei L."/>
            <person name="Wang J."/>
            <person name="Lai Q."/>
            <person name="Huang Z."/>
            <person name="Shao Z."/>
        </authorList>
    </citation>
    <scope>NUCLEOTIDE SEQUENCE</scope>
    <source>
        <strain evidence="3">59MF3M-4</strain>
    </source>
</reference>
<keyword evidence="2" id="KW-0732">Signal</keyword>
<dbReference type="RefSeq" id="WP_260975800.1">
    <property type="nucleotide sequence ID" value="NZ_JAOANI010000015.1"/>
</dbReference>
<dbReference type="PANTHER" id="PTHR35936:SF6">
    <property type="entry name" value="AMINO ACID ABC TRANSPORTER SUBSTRATE-BINDING PAAT FAMILY PROTEIN"/>
    <property type="match status" value="1"/>
</dbReference>
<evidence type="ECO:0000256" key="2">
    <source>
        <dbReference type="SAM" id="SignalP"/>
    </source>
</evidence>
<evidence type="ECO:0000256" key="1">
    <source>
        <dbReference type="ARBA" id="ARBA00010333"/>
    </source>
</evidence>
<dbReference type="AlphaFoldDB" id="A0A9X2WEQ8"/>
<name>A0A9X2WEQ8_9GAMM</name>
<evidence type="ECO:0000313" key="4">
    <source>
        <dbReference type="Proteomes" id="UP001147830"/>
    </source>
</evidence>
<feature type="chain" id="PRO_5040906999" evidence="2">
    <location>
        <begin position="19"/>
        <end position="262"/>
    </location>
</feature>
<dbReference type="Proteomes" id="UP001147830">
    <property type="component" value="Unassembled WGS sequence"/>
</dbReference>